<organism evidence="1 2">
    <name type="scientific">Pedosphaera parvula (strain Ellin514)</name>
    <dbReference type="NCBI Taxonomy" id="320771"/>
    <lineage>
        <taxon>Bacteria</taxon>
        <taxon>Pseudomonadati</taxon>
        <taxon>Verrucomicrobiota</taxon>
        <taxon>Pedosphaerae</taxon>
        <taxon>Pedosphaerales</taxon>
        <taxon>Pedosphaeraceae</taxon>
        <taxon>Pedosphaera</taxon>
    </lineage>
</organism>
<evidence type="ECO:0000313" key="1">
    <source>
        <dbReference type="EMBL" id="EEF57347.1"/>
    </source>
</evidence>
<gene>
    <name evidence="1" type="ORF">Cflav_PD0462</name>
</gene>
<accession>B9XS51</accession>
<protein>
    <submittedName>
        <fullName evidence="1">Uncharacterized protein</fullName>
    </submittedName>
</protein>
<dbReference type="EMBL" id="ABOX02000073">
    <property type="protein sequence ID" value="EEF57347.1"/>
    <property type="molecule type" value="Genomic_DNA"/>
</dbReference>
<keyword evidence="2" id="KW-1185">Reference proteome</keyword>
<comment type="caution">
    <text evidence="1">The sequence shown here is derived from an EMBL/GenBank/DDBJ whole genome shotgun (WGS) entry which is preliminary data.</text>
</comment>
<name>B9XS51_PEDPL</name>
<dbReference type="Proteomes" id="UP000003688">
    <property type="component" value="Unassembled WGS sequence"/>
</dbReference>
<dbReference type="AlphaFoldDB" id="B9XS51"/>
<evidence type="ECO:0000313" key="2">
    <source>
        <dbReference type="Proteomes" id="UP000003688"/>
    </source>
</evidence>
<proteinExistence type="predicted"/>
<sequence>MPKEISGWQEGFWFEARRRPQALSLDSDQADNAASNQKHPVPKRLTKFPLPKAITFSVSTFIRLIASFHPVLFPHSGN</sequence>
<reference evidence="1 2" key="1">
    <citation type="journal article" date="2011" name="J. Bacteriol.">
        <title>Genome sequence of 'Pedosphaera parvula' Ellin514, an aerobic Verrucomicrobial isolate from pasture soil.</title>
        <authorList>
            <person name="Kant R."/>
            <person name="van Passel M.W."/>
            <person name="Sangwan P."/>
            <person name="Palva A."/>
            <person name="Lucas S."/>
            <person name="Copeland A."/>
            <person name="Lapidus A."/>
            <person name="Glavina Del Rio T."/>
            <person name="Dalin E."/>
            <person name="Tice H."/>
            <person name="Bruce D."/>
            <person name="Goodwin L."/>
            <person name="Pitluck S."/>
            <person name="Chertkov O."/>
            <person name="Larimer F.W."/>
            <person name="Land M.L."/>
            <person name="Hauser L."/>
            <person name="Brettin T.S."/>
            <person name="Detter J.C."/>
            <person name="Han S."/>
            <person name="de Vos W.M."/>
            <person name="Janssen P.H."/>
            <person name="Smidt H."/>
        </authorList>
    </citation>
    <scope>NUCLEOTIDE SEQUENCE [LARGE SCALE GENOMIC DNA]</scope>
    <source>
        <strain evidence="1 2">Ellin514</strain>
    </source>
</reference>